<protein>
    <submittedName>
        <fullName evidence="3">Uncharacterized protein</fullName>
    </submittedName>
</protein>
<dbReference type="InterPro" id="IPR013324">
    <property type="entry name" value="RNA_pol_sigma_r3/r4-like"/>
</dbReference>
<organism evidence="3 4">
    <name type="scientific">Planococcus koreensis</name>
    <dbReference type="NCBI Taxonomy" id="112331"/>
    <lineage>
        <taxon>Bacteria</taxon>
        <taxon>Bacillati</taxon>
        <taxon>Bacillota</taxon>
        <taxon>Bacilli</taxon>
        <taxon>Bacillales</taxon>
        <taxon>Caryophanaceae</taxon>
        <taxon>Planococcus</taxon>
    </lineage>
</organism>
<proteinExistence type="predicted"/>
<evidence type="ECO:0000256" key="2">
    <source>
        <dbReference type="SAM" id="Phobius"/>
    </source>
</evidence>
<keyword evidence="2" id="KW-0472">Membrane</keyword>
<sequence length="865" mass="97833">MDANQRTNRIPNGRDQTTSEWTPQLHGQVMRFGFQNGVPADKLNAFQQAVYKDFSSAAMDDEKELDILLYKTAILKLPRFTGSEEAAEDMFRFPEDLETHKAILGLDAPERIALTLHYLQGKQLQEISGIVERSELQVLESLQAGLRQLQENLGIADVAAVEKRMEFAGKSYGRIEFSMAESEGEAEIPHIPENTPMPAPVAKRTKVLLATAGLFLAGVIGASYIMDNARADLPLTAAEAENENQLTVEMLEGWKQQYNKIRQSSPERLGIDEGVYNQLEYVKKADQQMERVLSNEHAEQMKNDKKKMQRQVDELMLQIETPKEMVLLFSDAFLSSAETQKVLVNYALKTKELMLLSEEVLATNHEELAEVEVNGELSAEKLLAGRSDFTQEVQNLVDSLSERSLTVIKHPSEDRFITRRNTEALHSSNLLNSDYEASNYIGLLMNDPYFDEKGLLQPISQMPYILTSIERPLLESVDSSPLYQDFAAVFQHAFFLTLKGGEGQTVFDRQGIVKGEYQEAWKQMAEQSGNPLIYVMLPIIDEMEASGWTGSKSYDELEYDSIMEALEMEKAGKLAAKLPNGDVAIEPQLIQLERHDFAATEKLYKDFSAQHDLAMLKNVQPLDVLLLFDHANSLGDAETMWHLLSGEAKPPLPEYKRIWRQQPGLKEYIKWIEVNEEQITRIGPRLHLYLSISPKDETVYPQFTPSLVMQGDATWFMQYHLYENYDLSGKESGYKKNVNALYNEFKESLDEKVLDKASPGEIAGLLLKAFEEENTAMLLLLFEEPEALEESYVLTQLSGRSVPHFSDALSAAFYSDSFYYGNGDGSIEHGSFQFEGPNDGADVEFNQLTMVKTPSGWRFGDLNMY</sequence>
<dbReference type="EMBL" id="JACHHE010000017">
    <property type="protein sequence ID" value="MBB5181964.1"/>
    <property type="molecule type" value="Genomic_DNA"/>
</dbReference>
<evidence type="ECO:0000256" key="1">
    <source>
        <dbReference type="SAM" id="MobiDB-lite"/>
    </source>
</evidence>
<keyword evidence="2" id="KW-1133">Transmembrane helix</keyword>
<dbReference type="OrthoDB" id="2725889at2"/>
<keyword evidence="2" id="KW-0812">Transmembrane</keyword>
<reference evidence="3 4" key="1">
    <citation type="submission" date="2020-08" db="EMBL/GenBank/DDBJ databases">
        <title>Genomic Encyclopedia of Type Strains, Phase IV (KMG-IV): sequencing the most valuable type-strain genomes for metagenomic binning, comparative biology and taxonomic classification.</title>
        <authorList>
            <person name="Goeker M."/>
        </authorList>
    </citation>
    <scope>NUCLEOTIDE SEQUENCE [LARGE SCALE GENOMIC DNA]</scope>
    <source>
        <strain evidence="3 4">DSM 15895</strain>
    </source>
</reference>
<accession>A0A7W8CVZ4</accession>
<dbReference type="Proteomes" id="UP000525923">
    <property type="component" value="Unassembled WGS sequence"/>
</dbReference>
<dbReference type="Gene3D" id="1.10.10.10">
    <property type="entry name" value="Winged helix-like DNA-binding domain superfamily/Winged helix DNA-binding domain"/>
    <property type="match status" value="1"/>
</dbReference>
<dbReference type="AlphaFoldDB" id="A0A7W8CVZ4"/>
<evidence type="ECO:0000313" key="3">
    <source>
        <dbReference type="EMBL" id="MBB5181964.1"/>
    </source>
</evidence>
<comment type="caution">
    <text evidence="3">The sequence shown here is derived from an EMBL/GenBank/DDBJ whole genome shotgun (WGS) entry which is preliminary data.</text>
</comment>
<feature type="region of interest" description="Disordered" evidence="1">
    <location>
        <begin position="1"/>
        <end position="21"/>
    </location>
</feature>
<keyword evidence="4" id="KW-1185">Reference proteome</keyword>
<feature type="transmembrane region" description="Helical" evidence="2">
    <location>
        <begin position="207"/>
        <end position="226"/>
    </location>
</feature>
<gene>
    <name evidence="3" type="ORF">HNQ44_003441</name>
</gene>
<dbReference type="InterPro" id="IPR036388">
    <property type="entry name" value="WH-like_DNA-bd_sf"/>
</dbReference>
<evidence type="ECO:0000313" key="4">
    <source>
        <dbReference type="Proteomes" id="UP000525923"/>
    </source>
</evidence>
<dbReference type="SUPFAM" id="SSF88659">
    <property type="entry name" value="Sigma3 and sigma4 domains of RNA polymerase sigma factors"/>
    <property type="match status" value="1"/>
</dbReference>
<dbReference type="RefSeq" id="WP_135502628.1">
    <property type="nucleotide sequence ID" value="NZ_JACHHE010000017.1"/>
</dbReference>
<name>A0A7W8CVZ4_9BACL</name>